<dbReference type="InterPro" id="IPR000653">
    <property type="entry name" value="DegT/StrS_aminotransferase"/>
</dbReference>
<keyword evidence="1" id="KW-0663">Pyridoxal phosphate</keyword>
<dbReference type="AlphaFoldDB" id="A0A0F9KRQ7"/>
<dbReference type="Gene3D" id="3.40.640.10">
    <property type="entry name" value="Type I PLP-dependent aspartate aminotransferase-like (Major domain)"/>
    <property type="match status" value="1"/>
</dbReference>
<comment type="caution">
    <text evidence="2">The sequence shown here is derived from an EMBL/GenBank/DDBJ whole genome shotgun (WGS) entry which is preliminary data.</text>
</comment>
<organism evidence="2">
    <name type="scientific">marine sediment metagenome</name>
    <dbReference type="NCBI Taxonomy" id="412755"/>
    <lineage>
        <taxon>unclassified sequences</taxon>
        <taxon>metagenomes</taxon>
        <taxon>ecological metagenomes</taxon>
    </lineage>
</organism>
<dbReference type="PANTHER" id="PTHR30244:SF36">
    <property type="entry name" value="3-OXO-GLUCOSE-6-PHOSPHATE:GLUTAMATE AMINOTRANSFERASE"/>
    <property type="match status" value="1"/>
</dbReference>
<dbReference type="GO" id="GO:0030170">
    <property type="term" value="F:pyridoxal phosphate binding"/>
    <property type="evidence" value="ECO:0007669"/>
    <property type="project" value="TreeGrafter"/>
</dbReference>
<protein>
    <submittedName>
        <fullName evidence="2">Uncharacterized protein</fullName>
    </submittedName>
</protein>
<reference evidence="2" key="1">
    <citation type="journal article" date="2015" name="Nature">
        <title>Complex archaea that bridge the gap between prokaryotes and eukaryotes.</title>
        <authorList>
            <person name="Spang A."/>
            <person name="Saw J.H."/>
            <person name="Jorgensen S.L."/>
            <person name="Zaremba-Niedzwiedzka K."/>
            <person name="Martijn J."/>
            <person name="Lind A.E."/>
            <person name="van Eijk R."/>
            <person name="Schleper C."/>
            <person name="Guy L."/>
            <person name="Ettema T.J."/>
        </authorList>
    </citation>
    <scope>NUCLEOTIDE SEQUENCE</scope>
</reference>
<dbReference type="GO" id="GO:0008483">
    <property type="term" value="F:transaminase activity"/>
    <property type="evidence" value="ECO:0007669"/>
    <property type="project" value="TreeGrafter"/>
</dbReference>
<evidence type="ECO:0000256" key="1">
    <source>
        <dbReference type="ARBA" id="ARBA00022898"/>
    </source>
</evidence>
<dbReference type="Pfam" id="PF01041">
    <property type="entry name" value="DegT_DnrJ_EryC1"/>
    <property type="match status" value="1"/>
</dbReference>
<dbReference type="SUPFAM" id="SSF53383">
    <property type="entry name" value="PLP-dependent transferases"/>
    <property type="match status" value="1"/>
</dbReference>
<accession>A0A0F9KRQ7</accession>
<dbReference type="PANTHER" id="PTHR30244">
    <property type="entry name" value="TRANSAMINASE"/>
    <property type="match status" value="1"/>
</dbReference>
<dbReference type="InterPro" id="IPR015421">
    <property type="entry name" value="PyrdxlP-dep_Trfase_major"/>
</dbReference>
<feature type="non-terminal residue" evidence="2">
    <location>
        <position position="206"/>
    </location>
</feature>
<dbReference type="EMBL" id="LAZR01014317">
    <property type="protein sequence ID" value="KKM18035.1"/>
    <property type="molecule type" value="Genomic_DNA"/>
</dbReference>
<gene>
    <name evidence="2" type="ORF">LCGC14_1669800</name>
</gene>
<sequence>MGGERIATGSMDTYAMLSGGSGAAVAAIRAGHSVSVTDTLPLDDRGGAFGILAPVNLYGELMPFRQSEQTIVVEDAAQSHGLRPGCRPGSNDMTCYSFYPSKNLGAAGQAGALVTNNPDVAAKVRVLRDHGEEGGRFVYPQLSGNYRMDELQAAILRAKLPHLADWTYRRQEIARRYNAAFLGQPRIKEPKIHAAHVFHIYAVSCD</sequence>
<evidence type="ECO:0000313" key="2">
    <source>
        <dbReference type="EMBL" id="KKM18035.1"/>
    </source>
</evidence>
<proteinExistence type="predicted"/>
<name>A0A0F9KRQ7_9ZZZZ</name>
<dbReference type="GO" id="GO:0000271">
    <property type="term" value="P:polysaccharide biosynthetic process"/>
    <property type="evidence" value="ECO:0007669"/>
    <property type="project" value="TreeGrafter"/>
</dbReference>
<dbReference type="InterPro" id="IPR015424">
    <property type="entry name" value="PyrdxlP-dep_Trfase"/>
</dbReference>